<evidence type="ECO:0000256" key="1">
    <source>
        <dbReference type="ARBA" id="ARBA00004123"/>
    </source>
</evidence>
<comment type="subcellular location">
    <subcellularLocation>
        <location evidence="1">Nucleus</location>
    </subcellularLocation>
</comment>
<feature type="compositionally biased region" description="Basic residues" evidence="3">
    <location>
        <begin position="658"/>
        <end position="667"/>
    </location>
</feature>
<dbReference type="PANTHER" id="PTHR37534:SF47">
    <property type="entry name" value="ZN(2)-C6 FUNGAL-TYPE DOMAIN-CONTAINING PROTEIN"/>
    <property type="match status" value="1"/>
</dbReference>
<dbReference type="Gene3D" id="4.10.240.10">
    <property type="entry name" value="Zn(2)-C6 fungal-type DNA-binding domain"/>
    <property type="match status" value="1"/>
</dbReference>
<comment type="caution">
    <text evidence="5">The sequence shown here is derived from an EMBL/GenBank/DDBJ whole genome shotgun (WGS) entry which is preliminary data.</text>
</comment>
<sequence>MSQETNDPQAAANNGTAGASRASAARDYASSFPEDTSRRKSSTKRCVTCKARRVKCDETKPACNQCARRRMSCGGYRKDIRFRPVEKPLAAARTKPDRPRNVTISLGKAAHSTSHARNDHVHDLEFSNPGNDDLVLSSVEDSSTLATTDAWPGAAEFDLSMPDIGLELPWHILPHPHFDVSGVNDGSIAFDQGVGFDDNGMGPTPLNLDLSNFLLTCSPSPTLEYDASGLPFGPHSQEETDSIERVASLFHQQTCQLLSIYEEPSKNPWSTLIWPMVKDSKALFHAVAAMTCLQLSHSEPAMRDRGLVHIQKSTQALELELNSGSMQMEAALAATIALGFAETWDHKKSSKGRDHIKGARILLQQSLSNHMSSPHNGISTEQSARLHFLANTWIYMDVIARLTSDCGTPLNSEVLSLFGQYEPHPGTNELDSLMGYASTLFPLIGRVGDLVTQIRNRCSTRNNSPAIISRAIDLRREIENWTLAISLEHIDNPTSNMSDAIQTAEAYRWCTLLYLQQAVPELPNLSSVGELGRKTLVYIATVPSSSHTAIVHTYPLMVAGSEAVEEDDREFVRERWQSLSKRMRTGIVDRCLEITEEVWHRRDAFIGDPHSQLLTNSNNTNINSNGNNGNIGNGNGNAHRHASSPTPTTNARNSPDHPHHHHHHHHRIDSALNDHLPTSLCDIDPTQPRTEKETTPWANGSASIAPRRSSSITAPTTTAAAGRCEFPISAAFKKGVDCMTRSGSLEYTVRGRLHFLGVMEDWGWEGKFLLLFFLFSTISPFLFVHVDVELFEF</sequence>
<dbReference type="OrthoDB" id="3886144at2759"/>
<feature type="compositionally biased region" description="Polar residues" evidence="3">
    <location>
        <begin position="643"/>
        <end position="653"/>
    </location>
</feature>
<feature type="domain" description="Zn(2)-C6 fungal-type" evidence="4">
    <location>
        <begin position="45"/>
        <end position="73"/>
    </location>
</feature>
<evidence type="ECO:0000256" key="3">
    <source>
        <dbReference type="SAM" id="MobiDB-lite"/>
    </source>
</evidence>
<dbReference type="GO" id="GO:0045944">
    <property type="term" value="P:positive regulation of transcription by RNA polymerase II"/>
    <property type="evidence" value="ECO:0007669"/>
    <property type="project" value="TreeGrafter"/>
</dbReference>
<evidence type="ECO:0000256" key="2">
    <source>
        <dbReference type="ARBA" id="ARBA00023242"/>
    </source>
</evidence>
<feature type="compositionally biased region" description="Low complexity" evidence="3">
    <location>
        <begin position="10"/>
        <end position="26"/>
    </location>
</feature>
<name>A0A9W4UFN2_9PLEO</name>
<dbReference type="InterPro" id="IPR001138">
    <property type="entry name" value="Zn2Cys6_DnaBD"/>
</dbReference>
<dbReference type="GO" id="GO:0008270">
    <property type="term" value="F:zinc ion binding"/>
    <property type="evidence" value="ECO:0007669"/>
    <property type="project" value="InterPro"/>
</dbReference>
<dbReference type="CDD" id="cd00067">
    <property type="entry name" value="GAL4"/>
    <property type="match status" value="1"/>
</dbReference>
<feature type="compositionally biased region" description="Low complexity" evidence="3">
    <location>
        <begin position="701"/>
        <end position="713"/>
    </location>
</feature>
<dbReference type="Pfam" id="PF11951">
    <property type="entry name" value="Fungal_trans_2"/>
    <property type="match status" value="1"/>
</dbReference>
<organism evidence="5 6">
    <name type="scientific">Periconia digitata</name>
    <dbReference type="NCBI Taxonomy" id="1303443"/>
    <lineage>
        <taxon>Eukaryota</taxon>
        <taxon>Fungi</taxon>
        <taxon>Dikarya</taxon>
        <taxon>Ascomycota</taxon>
        <taxon>Pezizomycotina</taxon>
        <taxon>Dothideomycetes</taxon>
        <taxon>Pleosporomycetidae</taxon>
        <taxon>Pleosporales</taxon>
        <taxon>Massarineae</taxon>
        <taxon>Periconiaceae</taxon>
        <taxon>Periconia</taxon>
    </lineage>
</organism>
<dbReference type="SUPFAM" id="SSF57701">
    <property type="entry name" value="Zn2/Cys6 DNA-binding domain"/>
    <property type="match status" value="1"/>
</dbReference>
<dbReference type="PROSITE" id="PS50048">
    <property type="entry name" value="ZN2_CY6_FUNGAL_2"/>
    <property type="match status" value="1"/>
</dbReference>
<reference evidence="5" key="1">
    <citation type="submission" date="2023-01" db="EMBL/GenBank/DDBJ databases">
        <authorList>
            <person name="Van Ghelder C."/>
            <person name="Rancurel C."/>
        </authorList>
    </citation>
    <scope>NUCLEOTIDE SEQUENCE</scope>
    <source>
        <strain evidence="5">CNCM I-4278</strain>
    </source>
</reference>
<dbReference type="GO" id="GO:0000976">
    <property type="term" value="F:transcription cis-regulatory region binding"/>
    <property type="evidence" value="ECO:0007669"/>
    <property type="project" value="TreeGrafter"/>
</dbReference>
<keyword evidence="6" id="KW-1185">Reference proteome</keyword>
<dbReference type="EMBL" id="CAOQHR010000005">
    <property type="protein sequence ID" value="CAI6335326.1"/>
    <property type="molecule type" value="Genomic_DNA"/>
</dbReference>
<dbReference type="Proteomes" id="UP001152607">
    <property type="component" value="Unassembled WGS sequence"/>
</dbReference>
<dbReference type="InterPro" id="IPR036864">
    <property type="entry name" value="Zn2-C6_fun-type_DNA-bd_sf"/>
</dbReference>
<dbReference type="PANTHER" id="PTHR37534">
    <property type="entry name" value="TRANSCRIPTIONAL ACTIVATOR PROTEIN UGA3"/>
    <property type="match status" value="1"/>
</dbReference>
<dbReference type="SMART" id="SM00066">
    <property type="entry name" value="GAL4"/>
    <property type="match status" value="1"/>
</dbReference>
<dbReference type="GO" id="GO:0000981">
    <property type="term" value="F:DNA-binding transcription factor activity, RNA polymerase II-specific"/>
    <property type="evidence" value="ECO:0007669"/>
    <property type="project" value="InterPro"/>
</dbReference>
<dbReference type="AlphaFoldDB" id="A0A9W4UFN2"/>
<feature type="region of interest" description="Disordered" evidence="3">
    <location>
        <begin position="1"/>
        <end position="44"/>
    </location>
</feature>
<evidence type="ECO:0000313" key="6">
    <source>
        <dbReference type="Proteomes" id="UP001152607"/>
    </source>
</evidence>
<keyword evidence="2" id="KW-0539">Nucleus</keyword>
<dbReference type="Pfam" id="PF00172">
    <property type="entry name" value="Zn_clus"/>
    <property type="match status" value="1"/>
</dbReference>
<evidence type="ECO:0000313" key="5">
    <source>
        <dbReference type="EMBL" id="CAI6335326.1"/>
    </source>
</evidence>
<dbReference type="GO" id="GO:0005634">
    <property type="term" value="C:nucleus"/>
    <property type="evidence" value="ECO:0007669"/>
    <property type="project" value="UniProtKB-SubCell"/>
</dbReference>
<evidence type="ECO:0000259" key="4">
    <source>
        <dbReference type="PROSITE" id="PS50048"/>
    </source>
</evidence>
<gene>
    <name evidence="5" type="ORF">PDIGIT_LOCUS8406</name>
</gene>
<accession>A0A9W4UFN2</accession>
<dbReference type="InterPro" id="IPR021858">
    <property type="entry name" value="Fun_TF"/>
</dbReference>
<feature type="compositionally biased region" description="Low complexity" evidence="3">
    <location>
        <begin position="615"/>
        <end position="628"/>
    </location>
</feature>
<feature type="region of interest" description="Disordered" evidence="3">
    <location>
        <begin position="610"/>
        <end position="713"/>
    </location>
</feature>
<protein>
    <recommendedName>
        <fullName evidence="4">Zn(2)-C6 fungal-type domain-containing protein</fullName>
    </recommendedName>
</protein>
<proteinExistence type="predicted"/>